<evidence type="ECO:0000256" key="1">
    <source>
        <dbReference type="ARBA" id="ARBA00007495"/>
    </source>
</evidence>
<dbReference type="PANTHER" id="PTHR31490:SF1">
    <property type="entry name" value="ENDO-1,4-BETA-XYLANASE 1"/>
    <property type="match status" value="1"/>
</dbReference>
<keyword evidence="5" id="KW-0624">Polysaccharide degradation</keyword>
<dbReference type="OrthoDB" id="1719965at2759"/>
<dbReference type="PROSITE" id="PS51760">
    <property type="entry name" value="GH10_2"/>
    <property type="match status" value="1"/>
</dbReference>
<proteinExistence type="inferred from homology"/>
<keyword evidence="9" id="KW-1185">Reference proteome</keyword>
<dbReference type="RefSeq" id="XP_009060594.1">
    <property type="nucleotide sequence ID" value="XM_009062346.1"/>
</dbReference>
<name>V3ZVZ6_LOTGI</name>
<evidence type="ECO:0000256" key="2">
    <source>
        <dbReference type="ARBA" id="ARBA00022801"/>
    </source>
</evidence>
<dbReference type="InterPro" id="IPR001000">
    <property type="entry name" value="GH10_dom"/>
</dbReference>
<dbReference type="SUPFAM" id="SSF51445">
    <property type="entry name" value="(Trans)glycosidases"/>
    <property type="match status" value="1"/>
</dbReference>
<dbReference type="Proteomes" id="UP000030746">
    <property type="component" value="Unassembled WGS sequence"/>
</dbReference>
<dbReference type="PROSITE" id="PS00591">
    <property type="entry name" value="GH10_1"/>
    <property type="match status" value="1"/>
</dbReference>
<evidence type="ECO:0000256" key="5">
    <source>
        <dbReference type="ARBA" id="ARBA00023326"/>
    </source>
</evidence>
<dbReference type="GO" id="GO:0031176">
    <property type="term" value="F:endo-1,4-beta-xylanase activity"/>
    <property type="evidence" value="ECO:0007669"/>
    <property type="project" value="UniProtKB-ARBA"/>
</dbReference>
<dbReference type="PANTHER" id="PTHR31490">
    <property type="entry name" value="GLYCOSYL HYDROLASE"/>
    <property type="match status" value="1"/>
</dbReference>
<evidence type="ECO:0000256" key="4">
    <source>
        <dbReference type="ARBA" id="ARBA00023295"/>
    </source>
</evidence>
<reference evidence="8 9" key="1">
    <citation type="journal article" date="2013" name="Nature">
        <title>Insights into bilaterian evolution from three spiralian genomes.</title>
        <authorList>
            <person name="Simakov O."/>
            <person name="Marletaz F."/>
            <person name="Cho S.J."/>
            <person name="Edsinger-Gonzales E."/>
            <person name="Havlak P."/>
            <person name="Hellsten U."/>
            <person name="Kuo D.H."/>
            <person name="Larsson T."/>
            <person name="Lv J."/>
            <person name="Arendt D."/>
            <person name="Savage R."/>
            <person name="Osoegawa K."/>
            <person name="de Jong P."/>
            <person name="Grimwood J."/>
            <person name="Chapman J.A."/>
            <person name="Shapiro H."/>
            <person name="Aerts A."/>
            <person name="Otillar R.P."/>
            <person name="Terry A.Y."/>
            <person name="Boore J.L."/>
            <person name="Grigoriev I.V."/>
            <person name="Lindberg D.R."/>
            <person name="Seaver E.C."/>
            <person name="Weisblat D.A."/>
            <person name="Putnam N.H."/>
            <person name="Rokhsar D.S."/>
        </authorList>
    </citation>
    <scope>NUCLEOTIDE SEQUENCE [LARGE SCALE GENOMIC DNA]</scope>
</reference>
<gene>
    <name evidence="8" type="ORF">LOTGIDRAFT_125701</name>
</gene>
<dbReference type="InterPro" id="IPR044846">
    <property type="entry name" value="GH10"/>
</dbReference>
<dbReference type="AlphaFoldDB" id="V3ZVZ6"/>
<evidence type="ECO:0000259" key="7">
    <source>
        <dbReference type="PROSITE" id="PS51760"/>
    </source>
</evidence>
<dbReference type="OMA" id="WAVEGIM"/>
<keyword evidence="3" id="KW-0119">Carbohydrate metabolism</keyword>
<evidence type="ECO:0000256" key="6">
    <source>
        <dbReference type="PROSITE-ProRule" id="PRU10061"/>
    </source>
</evidence>
<dbReference type="InterPro" id="IPR017853">
    <property type="entry name" value="GH"/>
</dbReference>
<sequence>QDKSEFPFGCAIQSDLIVDPAYIGYQDFFYDTFEWGVLANKLKWKQMEKTRGVIDHDTPLNAINALRARGIKIRGHAVFWGIEKNVPVWQIPLPDNEINGTNVDRLNDIIPTTKGLLEHWDVNNENVHGNYYEERTGDVNITQWMFREIHKRDPDVKLFLNDFGIVNERYAGSSYYNQGKMLKEAGVPIYGFGIQSHLNNYMEPSVLKFRLDRIARLGLPIWITELDFTNENKTAQAEYLDDVMRLYFSHPAVEGIMLWGFWIGKISAPEKALAEGPADNVQVTLNIFQKQNECTRKQIEK</sequence>
<evidence type="ECO:0000256" key="3">
    <source>
        <dbReference type="ARBA" id="ARBA00023277"/>
    </source>
</evidence>
<feature type="non-terminal residue" evidence="8">
    <location>
        <position position="1"/>
    </location>
</feature>
<dbReference type="SMART" id="SM00633">
    <property type="entry name" value="Glyco_10"/>
    <property type="match status" value="1"/>
</dbReference>
<dbReference type="PRINTS" id="PR00134">
    <property type="entry name" value="GLHYDRLASE10"/>
</dbReference>
<feature type="active site" description="Nucleophile" evidence="6">
    <location>
        <position position="225"/>
    </location>
</feature>
<dbReference type="GO" id="GO:0000272">
    <property type="term" value="P:polysaccharide catabolic process"/>
    <property type="evidence" value="ECO:0007669"/>
    <property type="project" value="UniProtKB-KW"/>
</dbReference>
<keyword evidence="4" id="KW-0326">Glycosidase</keyword>
<evidence type="ECO:0000313" key="9">
    <source>
        <dbReference type="Proteomes" id="UP000030746"/>
    </source>
</evidence>
<organism evidence="8 9">
    <name type="scientific">Lottia gigantea</name>
    <name type="common">Giant owl limpet</name>
    <dbReference type="NCBI Taxonomy" id="225164"/>
    <lineage>
        <taxon>Eukaryota</taxon>
        <taxon>Metazoa</taxon>
        <taxon>Spiralia</taxon>
        <taxon>Lophotrochozoa</taxon>
        <taxon>Mollusca</taxon>
        <taxon>Gastropoda</taxon>
        <taxon>Patellogastropoda</taxon>
        <taxon>Lottioidea</taxon>
        <taxon>Lottiidae</taxon>
        <taxon>Lottia</taxon>
    </lineage>
</organism>
<dbReference type="EMBL" id="KB202656">
    <property type="protein sequence ID" value="ESO88542.1"/>
    <property type="molecule type" value="Genomic_DNA"/>
</dbReference>
<dbReference type="KEGG" id="lgi:LOTGIDRAFT_125701"/>
<dbReference type="CTD" id="20232529"/>
<feature type="domain" description="GH10" evidence="7">
    <location>
        <begin position="1"/>
        <end position="285"/>
    </location>
</feature>
<dbReference type="Gene3D" id="3.20.20.80">
    <property type="entry name" value="Glycosidases"/>
    <property type="match status" value="1"/>
</dbReference>
<dbReference type="InterPro" id="IPR031158">
    <property type="entry name" value="GH10_AS"/>
</dbReference>
<dbReference type="HOGENOM" id="CLU_008797_1_0_1"/>
<dbReference type="Pfam" id="PF00331">
    <property type="entry name" value="Glyco_hydro_10"/>
    <property type="match status" value="1"/>
</dbReference>
<dbReference type="GeneID" id="20232529"/>
<keyword evidence="2" id="KW-0378">Hydrolase</keyword>
<accession>V3ZVZ6</accession>
<protein>
    <recommendedName>
        <fullName evidence="7">GH10 domain-containing protein</fullName>
    </recommendedName>
</protein>
<comment type="similarity">
    <text evidence="1">Belongs to the glycosyl hydrolase 10 (cellulase F) family.</text>
</comment>
<evidence type="ECO:0000313" key="8">
    <source>
        <dbReference type="EMBL" id="ESO88542.1"/>
    </source>
</evidence>